<dbReference type="eggNOG" id="COG1929">
    <property type="taxonomic scope" value="Bacteria"/>
</dbReference>
<dbReference type="InterPro" id="IPR018197">
    <property type="entry name" value="Glycerate_kinase_RE-like"/>
</dbReference>
<dbReference type="InterPro" id="IPR036129">
    <property type="entry name" value="Glycerate_kinase_sf"/>
</dbReference>
<dbReference type="Gene3D" id="3.90.1510.10">
    <property type="entry name" value="Glycerate kinase, domain 2"/>
    <property type="match status" value="1"/>
</dbReference>
<dbReference type="PANTHER" id="PTHR21599:SF0">
    <property type="entry name" value="GLYCERATE KINASE"/>
    <property type="match status" value="1"/>
</dbReference>
<evidence type="ECO:0000256" key="4">
    <source>
        <dbReference type="PIRNR" id="PIRNR006078"/>
    </source>
</evidence>
<dbReference type="Pfam" id="PF02595">
    <property type="entry name" value="Gly_kinase"/>
    <property type="match status" value="1"/>
</dbReference>
<dbReference type="OrthoDB" id="9774290at2"/>
<dbReference type="Proteomes" id="UP000006073">
    <property type="component" value="Unassembled WGS sequence"/>
</dbReference>
<name>S2E7P5_INDAL</name>
<dbReference type="GO" id="GO:0031388">
    <property type="term" value="P:organic acid phosphorylation"/>
    <property type="evidence" value="ECO:0007669"/>
    <property type="project" value="UniProtKB-UniRule"/>
</dbReference>
<comment type="similarity">
    <text evidence="1 4">Belongs to the glycerate kinase type-1 family.</text>
</comment>
<keyword evidence="2 4" id="KW-0808">Transferase</keyword>
<evidence type="ECO:0000256" key="1">
    <source>
        <dbReference type="ARBA" id="ARBA00006284"/>
    </source>
</evidence>
<dbReference type="Gene3D" id="3.40.50.10350">
    <property type="entry name" value="Glycerate kinase, domain 1"/>
    <property type="match status" value="1"/>
</dbReference>
<evidence type="ECO:0000256" key="2">
    <source>
        <dbReference type="ARBA" id="ARBA00022679"/>
    </source>
</evidence>
<dbReference type="InterPro" id="IPR018193">
    <property type="entry name" value="Glyc_kinase_flavodox-like_fold"/>
</dbReference>
<protein>
    <recommendedName>
        <fullName evidence="7">Glycerate kinase</fullName>
    </recommendedName>
</protein>
<keyword evidence="6" id="KW-1185">Reference proteome</keyword>
<proteinExistence type="inferred from homology"/>
<gene>
    <name evidence="5" type="ORF">A33Q_0957</name>
</gene>
<dbReference type="PIRSF" id="PIRSF006078">
    <property type="entry name" value="GlxK"/>
    <property type="match status" value="1"/>
</dbReference>
<dbReference type="NCBIfam" id="TIGR00045">
    <property type="entry name" value="glycerate kinase"/>
    <property type="match status" value="1"/>
</dbReference>
<dbReference type="PANTHER" id="PTHR21599">
    <property type="entry name" value="GLYCERATE KINASE"/>
    <property type="match status" value="1"/>
</dbReference>
<dbReference type="EMBL" id="ALWO02000023">
    <property type="protein sequence ID" value="EOZ98303.1"/>
    <property type="molecule type" value="Genomic_DNA"/>
</dbReference>
<accession>S2E7P5</accession>
<evidence type="ECO:0000256" key="3">
    <source>
        <dbReference type="ARBA" id="ARBA00022777"/>
    </source>
</evidence>
<evidence type="ECO:0000313" key="6">
    <source>
        <dbReference type="Proteomes" id="UP000006073"/>
    </source>
</evidence>
<sequence length="365" mass="39465">MNVLIAPNAFKGTIEADEAAEIIAEGIKKKYPQANLKLCPIADGGDGTCYLLGKALGLQKFDLVCLNPIGRPVKGFFFFNPSTKTALIDVSTVSGIKYLKETEKQAWLASSFGTGELVKAAVAQGAEHIVLGLGGSASIDLGLGILGGLGYVFLDEHGRQIPFFSERFISKIAHIQAPIVNYKIRFTILCDVENTFFGQNGAIPVFGPQKGLNQTEIPNYLKASEYVLKLLGKKAGVVVQDKKGFGAAGGIAFGLSFFFPIQIKMGANWFFNELKIDSLVKWSDVVITGEGKYDSQSEGGKGSFELLQLVKRLQKHCILITSGNDAVRAGFDQLVKLQPLDFSQNDFLDNAKSNLEEAVSTIKLV</sequence>
<dbReference type="RefSeq" id="WP_009032296.1">
    <property type="nucleotide sequence ID" value="NZ_ALWO02000023.1"/>
</dbReference>
<dbReference type="STRING" id="1189612.A33Q_0957"/>
<dbReference type="AlphaFoldDB" id="S2E7P5"/>
<comment type="caution">
    <text evidence="5">The sequence shown here is derived from an EMBL/GenBank/DDBJ whole genome shotgun (WGS) entry which is preliminary data.</text>
</comment>
<keyword evidence="3 4" id="KW-0418">Kinase</keyword>
<organism evidence="5 6">
    <name type="scientific">Indibacter alkaliphilus (strain CCUG 57479 / KCTC 22604 / LW1)</name>
    <dbReference type="NCBI Taxonomy" id="1189612"/>
    <lineage>
        <taxon>Bacteria</taxon>
        <taxon>Pseudomonadati</taxon>
        <taxon>Bacteroidota</taxon>
        <taxon>Cytophagia</taxon>
        <taxon>Cytophagales</taxon>
        <taxon>Cyclobacteriaceae</taxon>
    </lineage>
</organism>
<evidence type="ECO:0000313" key="5">
    <source>
        <dbReference type="EMBL" id="EOZ98303.1"/>
    </source>
</evidence>
<reference evidence="5 6" key="1">
    <citation type="journal article" date="2013" name="Genome Announc.">
        <title>Draft Genome Sequence of Indibacter alkaliphilus Strain LW1T, Isolated from Lonar Lake, a Haloalkaline Lake in the Buldana District of Maharashtra, India.</title>
        <authorList>
            <person name="Singh A."/>
            <person name="Kumar Jangir P."/>
            <person name="Sharma R."/>
            <person name="Singh A."/>
            <person name="Kumar Pinnaka A."/>
            <person name="Shivaji S."/>
        </authorList>
    </citation>
    <scope>NUCLEOTIDE SEQUENCE [LARGE SCALE GENOMIC DNA]</scope>
    <source>
        <strain evidence="6">CCUG 57479 / KCTC 22604 / LW1</strain>
    </source>
</reference>
<dbReference type="GO" id="GO:0008887">
    <property type="term" value="F:glycerate kinase activity"/>
    <property type="evidence" value="ECO:0007669"/>
    <property type="project" value="UniProtKB-UniRule"/>
</dbReference>
<dbReference type="InterPro" id="IPR004381">
    <property type="entry name" value="Glycerate_kinase"/>
</dbReference>
<dbReference type="SUPFAM" id="SSF110738">
    <property type="entry name" value="Glycerate kinase I"/>
    <property type="match status" value="1"/>
</dbReference>
<evidence type="ECO:0008006" key="7">
    <source>
        <dbReference type="Google" id="ProtNLM"/>
    </source>
</evidence>